<protein>
    <recommendedName>
        <fullName evidence="6">DUF748 domain-containing protein</fullName>
    </recommendedName>
</protein>
<accession>A0A9X1HT49</accession>
<evidence type="ECO:0000313" key="5">
    <source>
        <dbReference type="Proteomes" id="UP001139409"/>
    </source>
</evidence>
<evidence type="ECO:0008006" key="6">
    <source>
        <dbReference type="Google" id="ProtNLM"/>
    </source>
</evidence>
<dbReference type="AlphaFoldDB" id="A0A9X1HT49"/>
<dbReference type="EMBL" id="JAIXNE010000004">
    <property type="protein sequence ID" value="MCA6077430.1"/>
    <property type="molecule type" value="Genomic_DNA"/>
</dbReference>
<organism evidence="3 5">
    <name type="scientific">Fulvivirga sedimenti</name>
    <dbReference type="NCBI Taxonomy" id="2879465"/>
    <lineage>
        <taxon>Bacteria</taxon>
        <taxon>Pseudomonadati</taxon>
        <taxon>Bacteroidota</taxon>
        <taxon>Cytophagia</taxon>
        <taxon>Cytophagales</taxon>
        <taxon>Fulvivirgaceae</taxon>
        <taxon>Fulvivirga</taxon>
    </lineage>
</organism>
<dbReference type="RefSeq" id="WP_225698230.1">
    <property type="nucleotide sequence ID" value="NZ_JAIXNE010000002.1"/>
</dbReference>
<dbReference type="EMBL" id="JAIXNE010000003">
    <property type="protein sequence ID" value="MCA6076302.1"/>
    <property type="molecule type" value="Genomic_DNA"/>
</dbReference>
<keyword evidence="5" id="KW-1185">Reference proteome</keyword>
<sequence length="544" mass="61098">MITIGKKIGIIILITITSIVLLHVVLGFWIENRLEDLLNNNTEGSYQIGYSGIDLHSLFNGATIERLEIKPNTGIHDQAVSIYGTTRRVEINGLQWMKLLTGKTLQIKDMILERPEFTVYISTDTTRRREPGKSFQNLFKNIISAAELQGFYLESGRVKFLKFDANDTIQYASIDRVDIEALNIETDSVIMSYIIPFQLGRIKTHFAGIQYQPDEFSIITADSVSFDSQTEDFSASNVSMKLTNDWIDVSRQMGDQQDIIEFDLKKLKINNLVAKSTLYDTLDIEASSIYIDSLILKDHRNKNIPRKNEPVKPLFAGMIRQIPFPLNVDSVVISNSHISYTELGEGRTEPGTLQFGNLNGRFSRITTSPAIQGPLEKIEATISGNINGNASIQLELLIPYEDDRFYAHAKISNMNALVLNKTIMPLADVRISSGKIHGIELTMDANSNTSGNSLNLDYENLGVELLIENKNDPGQRYGFLSGLFNTAIRQNNLPSENGYKSANYVTTRNLKRGPFNFMWQSIKEGMVVIIPSNTASLFINKSKK</sequence>
<keyword evidence="1" id="KW-0812">Transmembrane</keyword>
<evidence type="ECO:0000313" key="3">
    <source>
        <dbReference type="EMBL" id="MCA6076302.1"/>
    </source>
</evidence>
<gene>
    <name evidence="2" type="ORF">LDX50_09600</name>
    <name evidence="3" type="ORF">LDX50_15570</name>
    <name evidence="4" type="ORF">LDX50_21290</name>
</gene>
<dbReference type="Proteomes" id="UP001139409">
    <property type="component" value="Unassembled WGS sequence"/>
</dbReference>
<evidence type="ECO:0000313" key="4">
    <source>
        <dbReference type="EMBL" id="MCA6077430.1"/>
    </source>
</evidence>
<evidence type="ECO:0000313" key="2">
    <source>
        <dbReference type="EMBL" id="MCA6075125.1"/>
    </source>
</evidence>
<keyword evidence="1" id="KW-0472">Membrane</keyword>
<dbReference type="EMBL" id="JAIXNE010000002">
    <property type="protein sequence ID" value="MCA6075125.1"/>
    <property type="molecule type" value="Genomic_DNA"/>
</dbReference>
<name>A0A9X1HT49_9BACT</name>
<keyword evidence="1" id="KW-1133">Transmembrane helix</keyword>
<feature type="transmembrane region" description="Helical" evidence="1">
    <location>
        <begin position="7"/>
        <end position="30"/>
    </location>
</feature>
<reference evidence="3" key="1">
    <citation type="submission" date="2021-09" db="EMBL/GenBank/DDBJ databases">
        <title>Fulvivirga sp. isolated from coastal sediment.</title>
        <authorList>
            <person name="Yu H."/>
        </authorList>
    </citation>
    <scope>NUCLEOTIDE SEQUENCE</scope>
    <source>
        <strain evidence="3">1062</strain>
    </source>
</reference>
<proteinExistence type="predicted"/>
<evidence type="ECO:0000256" key="1">
    <source>
        <dbReference type="SAM" id="Phobius"/>
    </source>
</evidence>
<comment type="caution">
    <text evidence="3">The sequence shown here is derived from an EMBL/GenBank/DDBJ whole genome shotgun (WGS) entry which is preliminary data.</text>
</comment>